<comment type="subcellular location">
    <subcellularLocation>
        <location evidence="1">Membrane</location>
        <topology evidence="1">Multi-pass membrane protein</topology>
    </subcellularLocation>
</comment>
<keyword evidence="4 6" id="KW-1133">Transmembrane helix</keyword>
<dbReference type="GO" id="GO:0036064">
    <property type="term" value="C:ciliary basal body"/>
    <property type="evidence" value="ECO:0007669"/>
    <property type="project" value="TreeGrafter"/>
</dbReference>
<reference evidence="7" key="1">
    <citation type="submission" date="2021-02" db="EMBL/GenBank/DDBJ databases">
        <authorList>
            <person name="Nowell W R."/>
        </authorList>
    </citation>
    <scope>NUCLEOTIDE SEQUENCE</scope>
</reference>
<evidence type="ECO:0000256" key="6">
    <source>
        <dbReference type="SAM" id="Phobius"/>
    </source>
</evidence>
<gene>
    <name evidence="7" type="ORF">EDS130_LOCUS11459</name>
</gene>
<dbReference type="OrthoDB" id="29023at2759"/>
<proteinExistence type="inferred from homology"/>
<dbReference type="GO" id="GO:0005789">
    <property type="term" value="C:endoplasmic reticulum membrane"/>
    <property type="evidence" value="ECO:0007669"/>
    <property type="project" value="TreeGrafter"/>
</dbReference>
<evidence type="ECO:0000313" key="8">
    <source>
        <dbReference type="Proteomes" id="UP000663852"/>
    </source>
</evidence>
<dbReference type="Pfam" id="PF05346">
    <property type="entry name" value="DUF747"/>
    <property type="match status" value="1"/>
</dbReference>
<evidence type="ECO:0000313" key="7">
    <source>
        <dbReference type="EMBL" id="CAF0934172.1"/>
    </source>
</evidence>
<dbReference type="InterPro" id="IPR008010">
    <property type="entry name" value="Tatp1"/>
</dbReference>
<evidence type="ECO:0000256" key="3">
    <source>
        <dbReference type="ARBA" id="ARBA00022692"/>
    </source>
</evidence>
<dbReference type="Proteomes" id="UP000663852">
    <property type="component" value="Unassembled WGS sequence"/>
</dbReference>
<comment type="caution">
    <text evidence="7">The sequence shown here is derived from an EMBL/GenBank/DDBJ whole genome shotgun (WGS) entry which is preliminary data.</text>
</comment>
<evidence type="ECO:0000256" key="1">
    <source>
        <dbReference type="ARBA" id="ARBA00004141"/>
    </source>
</evidence>
<evidence type="ECO:0000256" key="5">
    <source>
        <dbReference type="ARBA" id="ARBA00023136"/>
    </source>
</evidence>
<evidence type="ECO:0000256" key="2">
    <source>
        <dbReference type="ARBA" id="ARBA00008803"/>
    </source>
</evidence>
<evidence type="ECO:0000256" key="4">
    <source>
        <dbReference type="ARBA" id="ARBA00022989"/>
    </source>
</evidence>
<accession>A0A814BYA4</accession>
<comment type="similarity">
    <text evidence="2">Belongs to the TAPT1 family.</text>
</comment>
<feature type="transmembrane region" description="Helical" evidence="6">
    <location>
        <begin position="67"/>
        <end position="91"/>
    </location>
</feature>
<feature type="transmembrane region" description="Helical" evidence="6">
    <location>
        <begin position="184"/>
        <end position="207"/>
    </location>
</feature>
<feature type="transmembrane region" description="Helical" evidence="6">
    <location>
        <begin position="348"/>
        <end position="367"/>
    </location>
</feature>
<dbReference type="PANTHER" id="PTHR13317">
    <property type="entry name" value="TRANSMEMBRANE ANTERIOR POSTERIOR TRANSFORMATION PROTEIN 1 HOMOLOG"/>
    <property type="match status" value="1"/>
</dbReference>
<dbReference type="GO" id="GO:0045724">
    <property type="term" value="P:positive regulation of cilium assembly"/>
    <property type="evidence" value="ECO:0007669"/>
    <property type="project" value="TreeGrafter"/>
</dbReference>
<feature type="transmembrane region" description="Helical" evidence="6">
    <location>
        <begin position="280"/>
        <end position="298"/>
    </location>
</feature>
<dbReference type="EMBL" id="CAJNOJ010000042">
    <property type="protein sequence ID" value="CAF0934172.1"/>
    <property type="molecule type" value="Genomic_DNA"/>
</dbReference>
<protein>
    <submittedName>
        <fullName evidence="7">Uncharacterized protein</fullName>
    </submittedName>
</protein>
<dbReference type="AlphaFoldDB" id="A0A814BYA4"/>
<dbReference type="PANTHER" id="PTHR13317:SF4">
    <property type="entry name" value="TRANSMEMBRANE ANTERIOR POSTERIOR TRANSFORMATION PROTEIN 1 HOMOLOG"/>
    <property type="match status" value="1"/>
</dbReference>
<sequence>MAETMSTTRKAPFSFWRFIQAEFTRDYMLECEEQKYLEKRERIYNFLLMSSSLEKFMLYGFCQCLDTFLYVWTFLPIRITLALIQAIGTLCRFRTSKHSRLFEPAQIIDIVKGLIVLGCAVPMCFMDISVVYHTVRAQAAIKLYMFFNMLEVCDRLLSSFGQDTLDAVYWTATEPRRKHSAGKLLLWLIIAIVYCTIHAILVLLQAITLNVAFNSQNKMLLIIMLTNNFIELKHSVFKKFDRNNLFQLSCSDCRERFHYVILLFVVCVRNLDQFDWDMSQFWPLIDFIVVVFVVEFFVDWVKHGFILKFNELSSEVYREYTLSLAHDMVKTKQDIALSDYTDLLSRRLGFIPLPFACLVFGVLFQTVNVKTSLSVINVILAFFCLVATKTVVGTILLGISCEYVNNNRKDTMGSTVSIKEQVANAATTANDLSTAETTHPVPQPLEKTHTRSLSLVHLNELANQKFPSEPPGLPVIDGGDELNETSFRDADDNYQCLINDQNCPPTPNFSKATAPSFILNENLNNNNSSTTLSSITNKDEGIMFTASSSAAKKPDLDDVERFKMCGNSIIA</sequence>
<keyword evidence="5 6" id="KW-0472">Membrane</keyword>
<organism evidence="7 8">
    <name type="scientific">Adineta ricciae</name>
    <name type="common">Rotifer</name>
    <dbReference type="NCBI Taxonomy" id="249248"/>
    <lineage>
        <taxon>Eukaryota</taxon>
        <taxon>Metazoa</taxon>
        <taxon>Spiralia</taxon>
        <taxon>Gnathifera</taxon>
        <taxon>Rotifera</taxon>
        <taxon>Eurotatoria</taxon>
        <taxon>Bdelloidea</taxon>
        <taxon>Adinetida</taxon>
        <taxon>Adinetidae</taxon>
        <taxon>Adineta</taxon>
    </lineage>
</organism>
<keyword evidence="3 6" id="KW-0812">Transmembrane</keyword>
<name>A0A814BYA4_ADIRI</name>
<feature type="transmembrane region" description="Helical" evidence="6">
    <location>
        <begin position="373"/>
        <end position="399"/>
    </location>
</feature>